<reference evidence="2 3" key="1">
    <citation type="submission" date="2019-09" db="EMBL/GenBank/DDBJ databases">
        <title>Bird 10,000 Genomes (B10K) Project - Family phase.</title>
        <authorList>
            <person name="Zhang G."/>
        </authorList>
    </citation>
    <scope>NUCLEOTIDE SEQUENCE [LARGE SCALE GENOMIC DNA]</scope>
    <source>
        <strain evidence="2">B10K-DU-002-03</strain>
        <tissue evidence="2">Muscle</tissue>
    </source>
</reference>
<dbReference type="OrthoDB" id="25840at2759"/>
<dbReference type="InterPro" id="IPR002706">
    <property type="entry name" value="Xrcc1_N"/>
</dbReference>
<comment type="caution">
    <text evidence="2">The sequence shown here is derived from an EMBL/GenBank/DDBJ whole genome shotgun (WGS) entry which is preliminary data.</text>
</comment>
<gene>
    <name evidence="2" type="primary">Trc2l</name>
    <name evidence="2" type="ORF">SERLUN_R15056</name>
</gene>
<name>A0A7L1D2B1_9PASS</name>
<feature type="non-terminal residue" evidence="2">
    <location>
        <position position="97"/>
    </location>
</feature>
<dbReference type="Gene3D" id="2.60.120.260">
    <property type="entry name" value="Galactose-binding domain-like"/>
    <property type="match status" value="1"/>
</dbReference>
<feature type="domain" description="DNA-repair protein Xrcc1 N-terminal" evidence="1">
    <location>
        <begin position="1"/>
        <end position="96"/>
    </location>
</feature>
<keyword evidence="3" id="KW-1185">Reference proteome</keyword>
<accession>A0A7L1D2B1</accession>
<dbReference type="GO" id="GO:0003684">
    <property type="term" value="F:damaged DNA binding"/>
    <property type="evidence" value="ECO:0007669"/>
    <property type="project" value="InterPro"/>
</dbReference>
<dbReference type="PANTHER" id="PTHR11370">
    <property type="entry name" value="DNA-REPAIR PROTEIN XRCC1"/>
    <property type="match status" value="1"/>
</dbReference>
<dbReference type="PANTHER" id="PTHR11370:SF4">
    <property type="entry name" value="DNA-REPAIR PROTEIN XRCC1 N-TERMINAL DOMAIN-CONTAINING PROTEIN"/>
    <property type="match status" value="1"/>
</dbReference>
<dbReference type="InterPro" id="IPR008979">
    <property type="entry name" value="Galactose-bd-like_sf"/>
</dbReference>
<dbReference type="GO" id="GO:0000012">
    <property type="term" value="P:single strand break repair"/>
    <property type="evidence" value="ECO:0007669"/>
    <property type="project" value="InterPro"/>
</dbReference>
<protein>
    <submittedName>
        <fullName evidence="2">TRC2L protein</fullName>
    </submittedName>
</protein>
<evidence type="ECO:0000259" key="1">
    <source>
        <dbReference type="Pfam" id="PF01834"/>
    </source>
</evidence>
<organism evidence="2 3">
    <name type="scientific">Serilophus lunatus</name>
    <name type="common">silver-breasted broadbill</name>
    <dbReference type="NCBI Taxonomy" id="239386"/>
    <lineage>
        <taxon>Eukaryota</taxon>
        <taxon>Metazoa</taxon>
        <taxon>Chordata</taxon>
        <taxon>Craniata</taxon>
        <taxon>Vertebrata</taxon>
        <taxon>Euteleostomi</taxon>
        <taxon>Archelosauria</taxon>
        <taxon>Archosauria</taxon>
        <taxon>Dinosauria</taxon>
        <taxon>Saurischia</taxon>
        <taxon>Theropoda</taxon>
        <taxon>Coelurosauria</taxon>
        <taxon>Aves</taxon>
        <taxon>Neognathae</taxon>
        <taxon>Neoaves</taxon>
        <taxon>Telluraves</taxon>
        <taxon>Australaves</taxon>
        <taxon>Passeriformes</taxon>
        <taxon>Eurylaimidae</taxon>
        <taxon>Serilophus</taxon>
    </lineage>
</organism>
<evidence type="ECO:0000313" key="3">
    <source>
        <dbReference type="Proteomes" id="UP000553648"/>
    </source>
</evidence>
<feature type="non-terminal residue" evidence="2">
    <location>
        <position position="1"/>
    </location>
</feature>
<proteinExistence type="predicted"/>
<evidence type="ECO:0000313" key="2">
    <source>
        <dbReference type="EMBL" id="NXM68683.1"/>
    </source>
</evidence>
<dbReference type="AlphaFoldDB" id="A0A7L1D2B1"/>
<dbReference type="GO" id="GO:0006284">
    <property type="term" value="P:base-excision repair"/>
    <property type="evidence" value="ECO:0007669"/>
    <property type="project" value="TreeGrafter"/>
</dbReference>
<dbReference type="SUPFAM" id="SSF49785">
    <property type="entry name" value="Galactose-binding domain-like"/>
    <property type="match status" value="1"/>
</dbReference>
<dbReference type="EMBL" id="VXBA01001582">
    <property type="protein sequence ID" value="NXM68683.1"/>
    <property type="molecule type" value="Genomic_DNA"/>
</dbReference>
<dbReference type="Pfam" id="PF01834">
    <property type="entry name" value="XRCC1_N"/>
    <property type="match status" value="1"/>
</dbReference>
<dbReference type="GO" id="GO:0005634">
    <property type="term" value="C:nucleus"/>
    <property type="evidence" value="ECO:0007669"/>
    <property type="project" value="InterPro"/>
</dbReference>
<sequence length="97" mass="10766">DPKYLAENLLSEDCVRPWLGCLQNHSRQPSLELQLERASPSDIGNCGCALLQIKVGHSLRPCNQPRVTLVPTVTLLMPDDSKLGQNHCGVRMFKEGK</sequence>
<dbReference type="Proteomes" id="UP000553648">
    <property type="component" value="Unassembled WGS sequence"/>
</dbReference>